<reference evidence="2" key="1">
    <citation type="submission" date="2016-10" db="EMBL/GenBank/DDBJ databases">
        <authorList>
            <person name="Varghese N."/>
            <person name="Submissions S."/>
        </authorList>
    </citation>
    <scope>NUCLEOTIDE SEQUENCE [LARGE SCALE GENOMIC DNA]</scope>
    <source>
        <strain evidence="2">DSM 7165</strain>
    </source>
</reference>
<sequence>MDQQQKERLAELKNQTRFFRERLVYNDLLLLLEYDPQVQDLIRALLPVNPAPQQAAESAEEASKPPKALVMPEVEEALVAAPAMPVMPDPLPSPADIFYQDFAAARAFLAQVQADAEIAELWLLAEETPAAALMRLLARASQWDQVLEVWDILASRCKRQARPATSTESHILQSALAYYNLTLNQRQAGLVTPPCPGGFDHQIHTRATAQGETVYQVWLPGIENAAGKLQKKPLVATR</sequence>
<dbReference type="Proteomes" id="UP000242999">
    <property type="component" value="Unassembled WGS sequence"/>
</dbReference>
<organism evidence="1 2">
    <name type="scientific">Allopseudospirillum japonicum</name>
    <dbReference type="NCBI Taxonomy" id="64971"/>
    <lineage>
        <taxon>Bacteria</taxon>
        <taxon>Pseudomonadati</taxon>
        <taxon>Pseudomonadota</taxon>
        <taxon>Gammaproteobacteria</taxon>
        <taxon>Oceanospirillales</taxon>
        <taxon>Oceanospirillaceae</taxon>
        <taxon>Allopseudospirillum</taxon>
    </lineage>
</organism>
<evidence type="ECO:0000313" key="1">
    <source>
        <dbReference type="EMBL" id="SEI64786.1"/>
    </source>
</evidence>
<dbReference type="RefSeq" id="WP_093309472.1">
    <property type="nucleotide sequence ID" value="NZ_FNYH01000006.1"/>
</dbReference>
<name>A0A1H6SDB6_9GAMM</name>
<protein>
    <submittedName>
        <fullName evidence="1">Uncharacterized protein</fullName>
    </submittedName>
</protein>
<keyword evidence="2" id="KW-1185">Reference proteome</keyword>
<gene>
    <name evidence="1" type="ORF">SAMN05421831_10689</name>
</gene>
<evidence type="ECO:0000313" key="2">
    <source>
        <dbReference type="Proteomes" id="UP000242999"/>
    </source>
</evidence>
<dbReference type="EMBL" id="FNYH01000006">
    <property type="protein sequence ID" value="SEI64786.1"/>
    <property type="molecule type" value="Genomic_DNA"/>
</dbReference>
<dbReference type="STRING" id="64971.SAMN05421831_10689"/>
<accession>A0A1H6SDB6</accession>
<proteinExistence type="predicted"/>
<dbReference type="AlphaFoldDB" id="A0A1H6SDB6"/>
<dbReference type="OrthoDB" id="7033421at2"/>